<sequence>MANHAEPAVGRLWTVHITTDRDPDRTTMTLRCSVPGCRPDPVPLPTPTAARTAAAGHLAVHGHAAGPPPPGSGCRCGKEGCAWHAWTVPGCRGEAVRQVILHTDTGRLWRLADVCEHCAASIPDARVLRPLNTRAAPRAHLRGGCWAGWSSVGAYPPQAG</sequence>
<dbReference type="RefSeq" id="WP_095583933.1">
    <property type="nucleotide sequence ID" value="NZ_JAJQQS010000014.1"/>
</dbReference>
<protein>
    <submittedName>
        <fullName evidence="1">Uncharacterized protein</fullName>
    </submittedName>
</protein>
<reference evidence="1 2" key="1">
    <citation type="submission" date="2017-08" db="EMBL/GenBank/DDBJ databases">
        <title>Genome sequence of Streptomyces albireticuli NRRL B-1670.</title>
        <authorList>
            <person name="Graham D.E."/>
            <person name="Mahan K.M."/>
            <person name="Klingeman D.M."/>
            <person name="Hettich R.L."/>
            <person name="Parry R.J."/>
            <person name="Spain J.C."/>
        </authorList>
    </citation>
    <scope>NUCLEOTIDE SEQUENCE [LARGE SCALE GENOMIC DNA]</scope>
    <source>
        <strain evidence="1 2">NRRL B-1670</strain>
    </source>
</reference>
<dbReference type="EMBL" id="NSJV01000559">
    <property type="protein sequence ID" value="PAU45494.1"/>
    <property type="molecule type" value="Genomic_DNA"/>
</dbReference>
<evidence type="ECO:0000313" key="2">
    <source>
        <dbReference type="Proteomes" id="UP000218944"/>
    </source>
</evidence>
<evidence type="ECO:0000313" key="1">
    <source>
        <dbReference type="EMBL" id="PAU45494.1"/>
    </source>
</evidence>
<organism evidence="1 2">
    <name type="scientific">Streptomyces albireticuli</name>
    <dbReference type="NCBI Taxonomy" id="1940"/>
    <lineage>
        <taxon>Bacteria</taxon>
        <taxon>Bacillati</taxon>
        <taxon>Actinomycetota</taxon>
        <taxon>Actinomycetes</taxon>
        <taxon>Kitasatosporales</taxon>
        <taxon>Streptomycetaceae</taxon>
        <taxon>Streptomyces</taxon>
    </lineage>
</organism>
<comment type="caution">
    <text evidence="1">The sequence shown here is derived from an EMBL/GenBank/DDBJ whole genome shotgun (WGS) entry which is preliminary data.</text>
</comment>
<dbReference type="Proteomes" id="UP000218944">
    <property type="component" value="Unassembled WGS sequence"/>
</dbReference>
<name>A0A2A2D1U4_9ACTN</name>
<proteinExistence type="predicted"/>
<accession>A0A2A2D1U4</accession>
<dbReference type="AlphaFoldDB" id="A0A2A2D1U4"/>
<gene>
    <name evidence="1" type="ORF">CK936_29095</name>
</gene>
<keyword evidence="2" id="KW-1185">Reference proteome</keyword>